<dbReference type="KEGG" id="mff:MFFC18_33950"/>
<dbReference type="InterPro" id="IPR002736">
    <property type="entry name" value="CitG"/>
</dbReference>
<dbReference type="PANTHER" id="PTHR42280">
    <property type="entry name" value="CITG FAMILY PROTEIN"/>
    <property type="match status" value="1"/>
</dbReference>
<gene>
    <name evidence="1" type="ORF">MFFC18_33950</name>
</gene>
<dbReference type="Gene3D" id="1.10.4200.10">
    <property type="entry name" value="Triphosphoribosyl-dephospho-CoA protein"/>
    <property type="match status" value="1"/>
</dbReference>
<organism evidence="1 2">
    <name type="scientific">Mariniblastus fucicola</name>
    <dbReference type="NCBI Taxonomy" id="980251"/>
    <lineage>
        <taxon>Bacteria</taxon>
        <taxon>Pseudomonadati</taxon>
        <taxon>Planctomycetota</taxon>
        <taxon>Planctomycetia</taxon>
        <taxon>Pirellulales</taxon>
        <taxon>Pirellulaceae</taxon>
        <taxon>Mariniblastus</taxon>
    </lineage>
</organism>
<dbReference type="AlphaFoldDB" id="A0A5B9PFT2"/>
<reference evidence="1 2" key="1">
    <citation type="submission" date="2019-08" db="EMBL/GenBank/DDBJ databases">
        <title>Deep-cultivation of Planctomycetes and their phenomic and genomic characterization uncovers novel biology.</title>
        <authorList>
            <person name="Wiegand S."/>
            <person name="Jogler M."/>
            <person name="Boedeker C."/>
            <person name="Pinto D."/>
            <person name="Vollmers J."/>
            <person name="Rivas-Marin E."/>
            <person name="Kohn T."/>
            <person name="Peeters S.H."/>
            <person name="Heuer A."/>
            <person name="Rast P."/>
            <person name="Oberbeckmann S."/>
            <person name="Bunk B."/>
            <person name="Jeske O."/>
            <person name="Meyerdierks A."/>
            <person name="Storesund J.E."/>
            <person name="Kallscheuer N."/>
            <person name="Luecker S."/>
            <person name="Lage O.M."/>
            <person name="Pohl T."/>
            <person name="Merkel B.J."/>
            <person name="Hornburger P."/>
            <person name="Mueller R.-W."/>
            <person name="Bruemmer F."/>
            <person name="Labrenz M."/>
            <person name="Spormann A.M."/>
            <person name="Op den Camp H."/>
            <person name="Overmann J."/>
            <person name="Amann R."/>
            <person name="Jetten M.S.M."/>
            <person name="Mascher T."/>
            <person name="Medema M.H."/>
            <person name="Devos D.P."/>
            <person name="Kaster A.-K."/>
            <person name="Ovreas L."/>
            <person name="Rohde M."/>
            <person name="Galperin M.Y."/>
            <person name="Jogler C."/>
        </authorList>
    </citation>
    <scope>NUCLEOTIDE SEQUENCE [LARGE SCALE GENOMIC DNA]</scope>
    <source>
        <strain evidence="1 2">FC18</strain>
    </source>
</reference>
<proteinExistence type="predicted"/>
<dbReference type="Proteomes" id="UP000322214">
    <property type="component" value="Chromosome"/>
</dbReference>
<name>A0A5B9PFT2_9BACT</name>
<dbReference type="GO" id="GO:0005524">
    <property type="term" value="F:ATP binding"/>
    <property type="evidence" value="ECO:0007669"/>
    <property type="project" value="InterPro"/>
</dbReference>
<accession>A0A5B9PFT2</accession>
<keyword evidence="1" id="KW-0808">Transferase</keyword>
<evidence type="ECO:0000313" key="1">
    <source>
        <dbReference type="EMBL" id="QEG23496.1"/>
    </source>
</evidence>
<dbReference type="GO" id="GO:0046917">
    <property type="term" value="F:triphosphoribosyl-dephospho-CoA synthase activity"/>
    <property type="evidence" value="ECO:0007669"/>
    <property type="project" value="InterPro"/>
</dbReference>
<sequence>MSNSLSWCHGLSRGRLVELACLLEVTASKPGNVHRGADFEDVSFIDFATSAVAMGQAIDESAGKGYGQTVLAVANRTLAVAGSNTNLGINLLLSLLVQASRQAETLDVDAAKSVLNQLDGSDAADVYAAIRKMSPGGIGQTEVHDVNDSAPASLIDAMDAAKDRDVIAAQFTNGFADVFRKILPWILDGRDQFNDLVHGIVWAHVRLMATHPDSLIARKCGSAVAEQSQAMASTAIESLANGPESFFAAVANLDFWLRADGHRRNPGTTADMIAAGLFVGLYNGDIVPPFTKPPFAS</sequence>
<protein>
    <submittedName>
        <fullName evidence="1">ATP:dephospho-CoA triphosphoribosyl transferase</fullName>
    </submittedName>
</protein>
<dbReference type="RefSeq" id="WP_075082021.1">
    <property type="nucleotide sequence ID" value="NZ_CP042912.1"/>
</dbReference>
<dbReference type="STRING" id="980251.GCA_001642875_02679"/>
<dbReference type="PANTHER" id="PTHR42280:SF1">
    <property type="entry name" value="CITG FAMILY PROTEIN"/>
    <property type="match status" value="1"/>
</dbReference>
<dbReference type="EMBL" id="CP042912">
    <property type="protein sequence ID" value="QEG23496.1"/>
    <property type="molecule type" value="Genomic_DNA"/>
</dbReference>
<evidence type="ECO:0000313" key="2">
    <source>
        <dbReference type="Proteomes" id="UP000322214"/>
    </source>
</evidence>
<dbReference type="Pfam" id="PF01874">
    <property type="entry name" value="CitG"/>
    <property type="match status" value="1"/>
</dbReference>
<dbReference type="OrthoDB" id="8525901at2"/>
<keyword evidence="2" id="KW-1185">Reference proteome</keyword>